<dbReference type="PANTHER" id="PTHR36565:SF1">
    <property type="entry name" value="UPF0332 PROTEIN TM_1000"/>
    <property type="match status" value="1"/>
</dbReference>
<reference evidence="3" key="2">
    <citation type="journal article" date="2021" name="PeerJ">
        <title>Extensive microbial diversity within the chicken gut microbiome revealed by metagenomics and culture.</title>
        <authorList>
            <person name="Gilroy R."/>
            <person name="Ravi A."/>
            <person name="Getino M."/>
            <person name="Pursley I."/>
            <person name="Horton D.L."/>
            <person name="Alikhan N.F."/>
            <person name="Baker D."/>
            <person name="Gharbi K."/>
            <person name="Hall N."/>
            <person name="Watson M."/>
            <person name="Adriaenssens E.M."/>
            <person name="Foster-Nyarko E."/>
            <person name="Jarju S."/>
            <person name="Secka A."/>
            <person name="Antonio M."/>
            <person name="Oren A."/>
            <person name="Chaudhuri R.R."/>
            <person name="La Ragione R."/>
            <person name="Hildebrand F."/>
            <person name="Pallen M.J."/>
        </authorList>
    </citation>
    <scope>NUCLEOTIDE SEQUENCE</scope>
    <source>
        <strain evidence="3">20514</strain>
    </source>
</reference>
<dbReference type="Proteomes" id="UP000810252">
    <property type="component" value="Unassembled WGS sequence"/>
</dbReference>
<accession>A0A9D9HF85</accession>
<dbReference type="InterPro" id="IPR007842">
    <property type="entry name" value="HEPN_dom"/>
</dbReference>
<dbReference type="AlphaFoldDB" id="A0A9D9HF85"/>
<sequence>MKLNDEERQIMVNMEYERACSCLRQAEGNASMDFWDVVANRLYYAVFHAVSALLIKDGYKVGTHKGAILMFGQNYVKTGIFTAEDSKLYSNLQMMREESDYNCVYVTTAKEMQPLFEPVREFISKVGSLIKE</sequence>
<dbReference type="Pfam" id="PF05168">
    <property type="entry name" value="HEPN"/>
    <property type="match status" value="1"/>
</dbReference>
<evidence type="ECO:0000313" key="4">
    <source>
        <dbReference type="Proteomes" id="UP000810252"/>
    </source>
</evidence>
<evidence type="ECO:0000313" key="3">
    <source>
        <dbReference type="EMBL" id="MBO8447933.1"/>
    </source>
</evidence>
<protein>
    <submittedName>
        <fullName evidence="3">HEPN domain-containing protein</fullName>
    </submittedName>
</protein>
<dbReference type="EMBL" id="JADIMQ010000022">
    <property type="protein sequence ID" value="MBO8447933.1"/>
    <property type="molecule type" value="Genomic_DNA"/>
</dbReference>
<dbReference type="PANTHER" id="PTHR36565">
    <property type="entry name" value="UPF0332 PROTEIN TM_1000"/>
    <property type="match status" value="1"/>
</dbReference>
<feature type="domain" description="HEPN" evidence="2">
    <location>
        <begin position="16"/>
        <end position="126"/>
    </location>
</feature>
<gene>
    <name evidence="3" type="ORF">IAC29_01510</name>
</gene>
<comment type="similarity">
    <text evidence="1">Belongs to the UPF0332 family.</text>
</comment>
<proteinExistence type="inferred from homology"/>
<name>A0A9D9HF85_9BACT</name>
<evidence type="ECO:0000259" key="2">
    <source>
        <dbReference type="Pfam" id="PF05168"/>
    </source>
</evidence>
<reference evidence="3" key="1">
    <citation type="submission" date="2020-10" db="EMBL/GenBank/DDBJ databases">
        <authorList>
            <person name="Gilroy R."/>
        </authorList>
    </citation>
    <scope>NUCLEOTIDE SEQUENCE</scope>
    <source>
        <strain evidence="3">20514</strain>
    </source>
</reference>
<organism evidence="3 4">
    <name type="scientific">Candidatus Cryptobacteroides merdigallinarum</name>
    <dbReference type="NCBI Taxonomy" id="2840770"/>
    <lineage>
        <taxon>Bacteria</taxon>
        <taxon>Pseudomonadati</taxon>
        <taxon>Bacteroidota</taxon>
        <taxon>Bacteroidia</taxon>
        <taxon>Bacteroidales</taxon>
        <taxon>Candidatus Cryptobacteroides</taxon>
    </lineage>
</organism>
<comment type="caution">
    <text evidence="3">The sequence shown here is derived from an EMBL/GenBank/DDBJ whole genome shotgun (WGS) entry which is preliminary data.</text>
</comment>
<dbReference type="InterPro" id="IPR052226">
    <property type="entry name" value="UPF0332_toxin"/>
</dbReference>
<dbReference type="Gene3D" id="1.20.120.330">
    <property type="entry name" value="Nucleotidyltransferases domain 2"/>
    <property type="match status" value="1"/>
</dbReference>
<evidence type="ECO:0000256" key="1">
    <source>
        <dbReference type="ARBA" id="ARBA00038248"/>
    </source>
</evidence>